<protein>
    <recommendedName>
        <fullName evidence="1">HTH myb-type domain-containing protein</fullName>
    </recommendedName>
</protein>
<dbReference type="PROSITE" id="PS51294">
    <property type="entry name" value="HTH_MYB"/>
    <property type="match status" value="1"/>
</dbReference>
<dbReference type="InterPro" id="IPR009057">
    <property type="entry name" value="Homeodomain-like_sf"/>
</dbReference>
<reference evidence="2 3" key="1">
    <citation type="submission" date="2018-06" db="EMBL/GenBank/DDBJ databases">
        <title>Comparative genomics reveals the genomic features of Rhizophagus irregularis, R. cerebriforme, R. diaphanum and Gigaspora rosea, and their symbiotic lifestyle signature.</title>
        <authorList>
            <person name="Morin E."/>
            <person name="San Clemente H."/>
            <person name="Chen E.C.H."/>
            <person name="De La Providencia I."/>
            <person name="Hainaut M."/>
            <person name="Kuo A."/>
            <person name="Kohler A."/>
            <person name="Murat C."/>
            <person name="Tang N."/>
            <person name="Roy S."/>
            <person name="Loubradou J."/>
            <person name="Henrissat B."/>
            <person name="Grigoriev I.V."/>
            <person name="Corradi N."/>
            <person name="Roux C."/>
            <person name="Martin F.M."/>
        </authorList>
    </citation>
    <scope>NUCLEOTIDE SEQUENCE [LARGE SCALE GENOMIC DNA]</scope>
    <source>
        <strain evidence="2 3">DAOM 227022</strain>
    </source>
</reference>
<dbReference type="Gene3D" id="1.10.10.60">
    <property type="entry name" value="Homeodomain-like"/>
    <property type="match status" value="1"/>
</dbReference>
<comment type="caution">
    <text evidence="2">The sequence shown here is derived from an EMBL/GenBank/DDBJ whole genome shotgun (WGS) entry which is preliminary data.</text>
</comment>
<dbReference type="OrthoDB" id="2354527at2759"/>
<accession>A0A397SHU0</accession>
<dbReference type="InterPro" id="IPR001005">
    <property type="entry name" value="SANT/Myb"/>
</dbReference>
<dbReference type="Pfam" id="PF00249">
    <property type="entry name" value="Myb_DNA-binding"/>
    <property type="match status" value="1"/>
</dbReference>
<feature type="domain" description="HTH myb-type" evidence="1">
    <location>
        <begin position="1"/>
        <end position="55"/>
    </location>
</feature>
<dbReference type="Proteomes" id="UP000265703">
    <property type="component" value="Unassembled WGS sequence"/>
</dbReference>
<proteinExistence type="predicted"/>
<dbReference type="SMART" id="SM00717">
    <property type="entry name" value="SANT"/>
    <property type="match status" value="1"/>
</dbReference>
<dbReference type="InterPro" id="IPR017930">
    <property type="entry name" value="Myb_dom"/>
</dbReference>
<evidence type="ECO:0000313" key="2">
    <source>
        <dbReference type="EMBL" id="RIA82351.1"/>
    </source>
</evidence>
<gene>
    <name evidence="2" type="ORF">C1645_788506</name>
</gene>
<keyword evidence="3" id="KW-1185">Reference proteome</keyword>
<evidence type="ECO:0000259" key="1">
    <source>
        <dbReference type="PROSITE" id="PS51294"/>
    </source>
</evidence>
<organism evidence="2 3">
    <name type="scientific">Glomus cerebriforme</name>
    <dbReference type="NCBI Taxonomy" id="658196"/>
    <lineage>
        <taxon>Eukaryota</taxon>
        <taxon>Fungi</taxon>
        <taxon>Fungi incertae sedis</taxon>
        <taxon>Mucoromycota</taxon>
        <taxon>Glomeromycotina</taxon>
        <taxon>Glomeromycetes</taxon>
        <taxon>Glomerales</taxon>
        <taxon>Glomeraceae</taxon>
        <taxon>Glomus</taxon>
    </lineage>
</organism>
<dbReference type="EMBL" id="QKYT01000674">
    <property type="protein sequence ID" value="RIA82351.1"/>
    <property type="molecule type" value="Genomic_DNA"/>
</dbReference>
<dbReference type="SUPFAM" id="SSF46689">
    <property type="entry name" value="Homeodomain-like"/>
    <property type="match status" value="1"/>
</dbReference>
<name>A0A397SHU0_9GLOM</name>
<sequence length="114" mass="14183">MSYCKMSQSDENDIRYYMKKYGQRHNRFAIISRLMPKYTPRQIYNYWRNYLDPKLCLDHCEKQFIIEWIHEHQKSIIKSQKKCFDYHRYRFEIEIYILASGQNCTDYLDLDCRG</sequence>
<dbReference type="AlphaFoldDB" id="A0A397SHU0"/>
<dbReference type="CDD" id="cd00167">
    <property type="entry name" value="SANT"/>
    <property type="match status" value="1"/>
</dbReference>
<evidence type="ECO:0000313" key="3">
    <source>
        <dbReference type="Proteomes" id="UP000265703"/>
    </source>
</evidence>